<keyword evidence="3" id="KW-1185">Reference proteome</keyword>
<reference evidence="3 4" key="1">
    <citation type="journal article" date="2019" name="Sci. Rep.">
        <title>Extended insight into the Mycobacterium chelonae-abscessus complex through whole genome sequencing of Mycobacterium salmoniphilum outbreak and Mycobacterium salmoniphilum-like strains.</title>
        <authorList>
            <person name="Behra P.R.K."/>
            <person name="Das S."/>
            <person name="Pettersson B.M.F."/>
            <person name="Shirreff L."/>
            <person name="DuCote T."/>
            <person name="Jacobsson K.G."/>
            <person name="Ennis D.G."/>
            <person name="Kirsebom L.A."/>
        </authorList>
    </citation>
    <scope>NUCLEOTIDE SEQUENCE [LARGE SCALE GENOMIC DNA]</scope>
    <source>
        <strain evidence="2 3">CCUG 60883</strain>
        <strain evidence="1 4">CCUG 60885</strain>
    </source>
</reference>
<name>A0A4V3HZC5_9MYCO</name>
<proteinExistence type="predicted"/>
<gene>
    <name evidence="2" type="ORF">CCUG60883_00008</name>
    <name evidence="1" type="ORF">CCUG60885_03067</name>
</gene>
<dbReference type="Proteomes" id="UP000294844">
    <property type="component" value="Unassembled WGS sequence"/>
</dbReference>
<dbReference type="AlphaFoldDB" id="A0A4V3HZC5"/>
<protein>
    <submittedName>
        <fullName evidence="1">Uncharacterized protein</fullName>
    </submittedName>
</protein>
<dbReference type="EMBL" id="PECK01000006">
    <property type="protein sequence ID" value="TDZ93464.1"/>
    <property type="molecule type" value="Genomic_DNA"/>
</dbReference>
<dbReference type="Proteomes" id="UP000295685">
    <property type="component" value="Unassembled WGS sequence"/>
</dbReference>
<evidence type="ECO:0000313" key="3">
    <source>
        <dbReference type="Proteomes" id="UP000294844"/>
    </source>
</evidence>
<organism evidence="1 4">
    <name type="scientific">Mycobacteroides salmoniphilum</name>
    <dbReference type="NCBI Taxonomy" id="404941"/>
    <lineage>
        <taxon>Bacteria</taxon>
        <taxon>Bacillati</taxon>
        <taxon>Actinomycetota</taxon>
        <taxon>Actinomycetes</taxon>
        <taxon>Mycobacteriales</taxon>
        <taxon>Mycobacteriaceae</taxon>
        <taxon>Mycobacteroides</taxon>
    </lineage>
</organism>
<dbReference type="EMBL" id="PECM01000001">
    <property type="protein sequence ID" value="TEA09247.1"/>
    <property type="molecule type" value="Genomic_DNA"/>
</dbReference>
<sequence>MVEEVSVAQAQSLLRCLYEQVNEISEALTRAQHRIGHTAAQSPSCRHQRLSVAEMRKDLYEAHRLIDRLHHRYPATHDVAWPTPRHHQPQAV</sequence>
<dbReference type="RefSeq" id="WP_234878816.1">
    <property type="nucleotide sequence ID" value="NZ_PECK01000006.1"/>
</dbReference>
<evidence type="ECO:0000313" key="1">
    <source>
        <dbReference type="EMBL" id="TDZ93464.1"/>
    </source>
</evidence>
<evidence type="ECO:0000313" key="2">
    <source>
        <dbReference type="EMBL" id="TEA09247.1"/>
    </source>
</evidence>
<accession>A0A4V3HZC5</accession>
<evidence type="ECO:0000313" key="4">
    <source>
        <dbReference type="Proteomes" id="UP000295685"/>
    </source>
</evidence>
<comment type="caution">
    <text evidence="1">The sequence shown here is derived from an EMBL/GenBank/DDBJ whole genome shotgun (WGS) entry which is preliminary data.</text>
</comment>